<dbReference type="Proteomes" id="UP000005237">
    <property type="component" value="Unassembled WGS sequence"/>
</dbReference>
<proteinExistence type="predicted"/>
<accession>A0A8R1I4B7</accession>
<protein>
    <submittedName>
        <fullName evidence="2">Uncharacterized protein</fullName>
    </submittedName>
</protein>
<keyword evidence="3" id="KW-1185">Reference proteome</keyword>
<reference evidence="2" key="2">
    <citation type="submission" date="2022-06" db="UniProtKB">
        <authorList>
            <consortium name="EnsemblMetazoa"/>
        </authorList>
    </citation>
    <scope>IDENTIFICATION</scope>
    <source>
        <strain evidence="2">DF5081</strain>
    </source>
</reference>
<keyword evidence="1" id="KW-0175">Coiled coil</keyword>
<name>A0A8R1I4B7_CAEJA</name>
<reference evidence="3" key="1">
    <citation type="submission" date="2010-08" db="EMBL/GenBank/DDBJ databases">
        <authorList>
            <consortium name="Caenorhabditis japonica Sequencing Consortium"/>
            <person name="Wilson R.K."/>
        </authorList>
    </citation>
    <scope>NUCLEOTIDE SEQUENCE [LARGE SCALE GENOMIC DNA]</scope>
    <source>
        <strain evidence="3">DF5081</strain>
    </source>
</reference>
<evidence type="ECO:0000256" key="1">
    <source>
        <dbReference type="SAM" id="Coils"/>
    </source>
</evidence>
<evidence type="ECO:0000313" key="3">
    <source>
        <dbReference type="Proteomes" id="UP000005237"/>
    </source>
</evidence>
<organism evidence="2 3">
    <name type="scientific">Caenorhabditis japonica</name>
    <dbReference type="NCBI Taxonomy" id="281687"/>
    <lineage>
        <taxon>Eukaryota</taxon>
        <taxon>Metazoa</taxon>
        <taxon>Ecdysozoa</taxon>
        <taxon>Nematoda</taxon>
        <taxon>Chromadorea</taxon>
        <taxon>Rhabditida</taxon>
        <taxon>Rhabditina</taxon>
        <taxon>Rhabditomorpha</taxon>
        <taxon>Rhabditoidea</taxon>
        <taxon>Rhabditidae</taxon>
        <taxon>Peloderinae</taxon>
        <taxon>Caenorhabditis</taxon>
    </lineage>
</organism>
<sequence length="67" mass="7790">MNIWELSKQKLAEYKQKAAELEQKLDDENGAGNDNNYWEIIVPNELCGEERGIEGIRWLGVLVRQKD</sequence>
<dbReference type="EnsemblMetazoa" id="CJA14825.1">
    <property type="protein sequence ID" value="CJA14825.1"/>
    <property type="gene ID" value="WBGene00134029"/>
</dbReference>
<evidence type="ECO:0000313" key="2">
    <source>
        <dbReference type="EnsemblMetazoa" id="CJA14825.1"/>
    </source>
</evidence>
<dbReference type="AlphaFoldDB" id="A0A8R1I4B7"/>
<feature type="coiled-coil region" evidence="1">
    <location>
        <begin position="4"/>
        <end position="31"/>
    </location>
</feature>